<evidence type="ECO:0000259" key="5">
    <source>
        <dbReference type="PROSITE" id="PS50931"/>
    </source>
</evidence>
<dbReference type="InterPro" id="IPR000847">
    <property type="entry name" value="LysR_HTH_N"/>
</dbReference>
<dbReference type="SUPFAM" id="SSF46785">
    <property type="entry name" value="Winged helix' DNA-binding domain"/>
    <property type="match status" value="1"/>
</dbReference>
<sequence>MNLRQIEVFRAIMATGSVSDAARLLHVSVPAVSRVLSHTETQLNFPLFIRIKGRLSPTAEARRLYHEVEDVYQGVQRISDLTHELMARRSGLVSVVSSPGIGHMLVPMAIAHYHQANPETRVHFKCLNQDLLRERLLSRHFDLGISLEAVDHPNLITMPIARCRIVCICPRTHPLAARNAVGAEDLLPHDLMSYPRGTPFGELVRNFFEPLEDAPRMTLEVGSPQNACALTHLGAGIALVDEFSLQAWPDARFRILPVEGLQPLVAHLVHLRTDPLSPAAEAFVRTLRSVLMQRGLAAPQPQDS</sequence>
<accession>A0A679JCP8</accession>
<proteinExistence type="inferred from homology"/>
<reference evidence="6" key="1">
    <citation type="submission" date="2019-12" db="EMBL/GenBank/DDBJ databases">
        <authorList>
            <person name="Cremers G."/>
        </authorList>
    </citation>
    <scope>NUCLEOTIDE SEQUENCE</scope>
    <source>
        <strain evidence="6">Vvax</strain>
    </source>
</reference>
<dbReference type="SUPFAM" id="SSF53850">
    <property type="entry name" value="Periplasmic binding protein-like II"/>
    <property type="match status" value="1"/>
</dbReference>
<organism evidence="6">
    <name type="scientific">Variovorax paradoxus</name>
    <dbReference type="NCBI Taxonomy" id="34073"/>
    <lineage>
        <taxon>Bacteria</taxon>
        <taxon>Pseudomonadati</taxon>
        <taxon>Pseudomonadota</taxon>
        <taxon>Betaproteobacteria</taxon>
        <taxon>Burkholderiales</taxon>
        <taxon>Comamonadaceae</taxon>
        <taxon>Variovorax</taxon>
    </lineage>
</organism>
<evidence type="ECO:0000256" key="4">
    <source>
        <dbReference type="ARBA" id="ARBA00023163"/>
    </source>
</evidence>
<keyword evidence="4" id="KW-0804">Transcription</keyword>
<dbReference type="PANTHER" id="PTHR30427">
    <property type="entry name" value="TRANSCRIPTIONAL ACTIVATOR PROTEIN LYSR"/>
    <property type="match status" value="1"/>
</dbReference>
<keyword evidence="2" id="KW-0805">Transcription regulation</keyword>
<protein>
    <submittedName>
        <fullName evidence="6">HTH-type transcriptional activator CmpR</fullName>
    </submittedName>
</protein>
<evidence type="ECO:0000256" key="3">
    <source>
        <dbReference type="ARBA" id="ARBA00023125"/>
    </source>
</evidence>
<dbReference type="PANTHER" id="PTHR30427:SF1">
    <property type="entry name" value="TRANSCRIPTIONAL ACTIVATOR PROTEIN LYSR"/>
    <property type="match status" value="1"/>
</dbReference>
<dbReference type="Pfam" id="PF03466">
    <property type="entry name" value="LysR_substrate"/>
    <property type="match status" value="1"/>
</dbReference>
<feature type="domain" description="HTH lysR-type" evidence="5">
    <location>
        <begin position="1"/>
        <end position="58"/>
    </location>
</feature>
<dbReference type="Gene3D" id="1.10.10.10">
    <property type="entry name" value="Winged helix-like DNA-binding domain superfamily/Winged helix DNA-binding domain"/>
    <property type="match status" value="1"/>
</dbReference>
<dbReference type="InterPro" id="IPR005119">
    <property type="entry name" value="LysR_subst-bd"/>
</dbReference>
<dbReference type="InterPro" id="IPR036388">
    <property type="entry name" value="WH-like_DNA-bd_sf"/>
</dbReference>
<dbReference type="RefSeq" id="WP_339093101.1">
    <property type="nucleotide sequence ID" value="NZ_LR743508.1"/>
</dbReference>
<evidence type="ECO:0000256" key="1">
    <source>
        <dbReference type="ARBA" id="ARBA00009437"/>
    </source>
</evidence>
<name>A0A679JCP8_VARPD</name>
<keyword evidence="3" id="KW-0238">DNA-binding</keyword>
<dbReference type="PROSITE" id="PS50931">
    <property type="entry name" value="HTH_LYSR"/>
    <property type="match status" value="1"/>
</dbReference>
<evidence type="ECO:0000313" key="6">
    <source>
        <dbReference type="EMBL" id="CAA2109156.1"/>
    </source>
</evidence>
<dbReference type="GO" id="GO:0003700">
    <property type="term" value="F:DNA-binding transcription factor activity"/>
    <property type="evidence" value="ECO:0007669"/>
    <property type="project" value="InterPro"/>
</dbReference>
<dbReference type="GO" id="GO:0009089">
    <property type="term" value="P:lysine biosynthetic process via diaminopimelate"/>
    <property type="evidence" value="ECO:0007669"/>
    <property type="project" value="TreeGrafter"/>
</dbReference>
<dbReference type="Gene3D" id="3.40.190.290">
    <property type="match status" value="1"/>
</dbReference>
<dbReference type="GO" id="GO:0043565">
    <property type="term" value="F:sequence-specific DNA binding"/>
    <property type="evidence" value="ECO:0007669"/>
    <property type="project" value="TreeGrafter"/>
</dbReference>
<dbReference type="EMBL" id="LR743508">
    <property type="protein sequence ID" value="CAA2109156.1"/>
    <property type="molecule type" value="Genomic_DNA"/>
</dbReference>
<dbReference type="GO" id="GO:0010628">
    <property type="term" value="P:positive regulation of gene expression"/>
    <property type="evidence" value="ECO:0007669"/>
    <property type="project" value="TreeGrafter"/>
</dbReference>
<dbReference type="AlphaFoldDB" id="A0A679JCP8"/>
<gene>
    <name evidence="6" type="primary">cmpR_7</name>
    <name evidence="6" type="ORF">VVAX_05427</name>
</gene>
<dbReference type="InterPro" id="IPR036390">
    <property type="entry name" value="WH_DNA-bd_sf"/>
</dbReference>
<comment type="similarity">
    <text evidence="1">Belongs to the LysR transcriptional regulatory family.</text>
</comment>
<dbReference type="Pfam" id="PF00126">
    <property type="entry name" value="HTH_1"/>
    <property type="match status" value="1"/>
</dbReference>
<evidence type="ECO:0000256" key="2">
    <source>
        <dbReference type="ARBA" id="ARBA00023015"/>
    </source>
</evidence>